<evidence type="ECO:0000313" key="7">
    <source>
        <dbReference type="Proteomes" id="UP000266723"/>
    </source>
</evidence>
<keyword evidence="5" id="KW-0472">Membrane</keyword>
<dbReference type="PANTHER" id="PTHR33966">
    <property type="entry name" value="PROTEIN ODR-4 HOMOLOG"/>
    <property type="match status" value="1"/>
</dbReference>
<dbReference type="Pfam" id="PF14778">
    <property type="entry name" value="ODR4-like"/>
    <property type="match status" value="1"/>
</dbReference>
<sequence length="108" mass="12378">MFVCRWNCRTCLLNSSITSSSLRPCDFKLGRVLSSLQRFKCNYSFNFRYMSMHLHFDLFFAGECVGGLDRVEDEGSVGEAFVQIWEREKRGEEFADGVGVAVEVVDDE</sequence>
<keyword evidence="4" id="KW-1133">Transmembrane helix</keyword>
<dbReference type="Proteomes" id="UP000266723">
    <property type="component" value="Unassembled WGS sequence"/>
</dbReference>
<keyword evidence="3" id="KW-0812">Transmembrane</keyword>
<keyword evidence="7" id="KW-1185">Reference proteome</keyword>
<name>A0ABQ7EMF8_BRACR</name>
<evidence type="ECO:0000256" key="1">
    <source>
        <dbReference type="ARBA" id="ARBA00004370"/>
    </source>
</evidence>
<evidence type="ECO:0000256" key="3">
    <source>
        <dbReference type="ARBA" id="ARBA00022692"/>
    </source>
</evidence>
<reference evidence="6 7" key="1">
    <citation type="journal article" date="2020" name="BMC Genomics">
        <title>Intraspecific diversification of the crop wild relative Brassica cretica Lam. using demographic model selection.</title>
        <authorList>
            <person name="Kioukis A."/>
            <person name="Michalopoulou V.A."/>
            <person name="Briers L."/>
            <person name="Pirintsos S."/>
            <person name="Studholme D.J."/>
            <person name="Pavlidis P."/>
            <person name="Sarris P.F."/>
        </authorList>
    </citation>
    <scope>NUCLEOTIDE SEQUENCE [LARGE SCALE GENOMIC DNA]</scope>
    <source>
        <strain evidence="7">cv. PFS-1207/04</strain>
    </source>
</reference>
<dbReference type="InterPro" id="IPR029454">
    <property type="entry name" value="ODR-4-like"/>
</dbReference>
<evidence type="ECO:0000313" key="6">
    <source>
        <dbReference type="EMBL" id="KAF3598181.1"/>
    </source>
</evidence>
<gene>
    <name evidence="6" type="ORF">DY000_02025764</name>
</gene>
<evidence type="ECO:0000256" key="5">
    <source>
        <dbReference type="ARBA" id="ARBA00023136"/>
    </source>
</evidence>
<dbReference type="EMBL" id="QGKV02000299">
    <property type="protein sequence ID" value="KAF3598181.1"/>
    <property type="molecule type" value="Genomic_DNA"/>
</dbReference>
<organism evidence="6 7">
    <name type="scientific">Brassica cretica</name>
    <name type="common">Mustard</name>
    <dbReference type="NCBI Taxonomy" id="69181"/>
    <lineage>
        <taxon>Eukaryota</taxon>
        <taxon>Viridiplantae</taxon>
        <taxon>Streptophyta</taxon>
        <taxon>Embryophyta</taxon>
        <taxon>Tracheophyta</taxon>
        <taxon>Spermatophyta</taxon>
        <taxon>Magnoliopsida</taxon>
        <taxon>eudicotyledons</taxon>
        <taxon>Gunneridae</taxon>
        <taxon>Pentapetalae</taxon>
        <taxon>rosids</taxon>
        <taxon>malvids</taxon>
        <taxon>Brassicales</taxon>
        <taxon>Brassicaceae</taxon>
        <taxon>Brassiceae</taxon>
        <taxon>Brassica</taxon>
    </lineage>
</organism>
<evidence type="ECO:0000256" key="4">
    <source>
        <dbReference type="ARBA" id="ARBA00022989"/>
    </source>
</evidence>
<evidence type="ECO:0000256" key="2">
    <source>
        <dbReference type="ARBA" id="ARBA00010131"/>
    </source>
</evidence>
<dbReference type="PANTHER" id="PTHR33966:SF1">
    <property type="entry name" value="PROTEIN ODR-4 HOMOLOG"/>
    <property type="match status" value="1"/>
</dbReference>
<comment type="similarity">
    <text evidence="2">Belongs to the ODR-4 family.</text>
</comment>
<proteinExistence type="inferred from homology"/>
<protein>
    <submittedName>
        <fullName evidence="6">Uncharacterized protein</fullName>
    </submittedName>
</protein>
<comment type="caution">
    <text evidence="6">The sequence shown here is derived from an EMBL/GenBank/DDBJ whole genome shotgun (WGS) entry which is preliminary data.</text>
</comment>
<comment type="subcellular location">
    <subcellularLocation>
        <location evidence="1">Membrane</location>
    </subcellularLocation>
</comment>
<accession>A0ABQ7EMF8</accession>